<dbReference type="EMBL" id="GEDC01002589">
    <property type="protein sequence ID" value="JAS34709.1"/>
    <property type="molecule type" value="Transcribed_RNA"/>
</dbReference>
<reference evidence="1" key="1">
    <citation type="submission" date="2015-12" db="EMBL/GenBank/DDBJ databases">
        <title>De novo transcriptome assembly of four potential Pierce s Disease insect vectors from Arizona vineyards.</title>
        <authorList>
            <person name="Tassone E.E."/>
        </authorList>
    </citation>
    <scope>NUCLEOTIDE SEQUENCE</scope>
</reference>
<dbReference type="PANTHER" id="PTHR11803">
    <property type="entry name" value="2-IMINOBUTANOATE/2-IMINOPROPANOATE DEAMINASE RIDA"/>
    <property type="match status" value="1"/>
</dbReference>
<dbReference type="GO" id="GO:0005739">
    <property type="term" value="C:mitochondrion"/>
    <property type="evidence" value="ECO:0007669"/>
    <property type="project" value="TreeGrafter"/>
</dbReference>
<dbReference type="PANTHER" id="PTHR11803:SF39">
    <property type="entry name" value="2-IMINOBUTANOATE_2-IMINOPROPANOATE DEAMINASE"/>
    <property type="match status" value="1"/>
</dbReference>
<protein>
    <submittedName>
        <fullName evidence="1">Uncharacterized protein</fullName>
    </submittedName>
</protein>
<dbReference type="InterPro" id="IPR035959">
    <property type="entry name" value="RutC-like_sf"/>
</dbReference>
<sequence>MLMTLFHVIDILINIPEKSVYSLNLTIVYRYNMTTGLNTAIRKVIPSDQASRPIDNHMRHAVQVGDDVYVSGLLGVHKKMLQIVDGDVTAQTKEALNNLKNILKNTNCDFTNVLKEPYPVASIVQVNTLPMDARIQIDVTIKSGKLVA</sequence>
<gene>
    <name evidence="1" type="ORF">g.4400</name>
</gene>
<dbReference type="InterPro" id="IPR006175">
    <property type="entry name" value="YjgF/YER057c/UK114"/>
</dbReference>
<dbReference type="Pfam" id="PF01042">
    <property type="entry name" value="Ribonuc_L-PSP"/>
    <property type="match status" value="1"/>
</dbReference>
<dbReference type="SUPFAM" id="SSF55298">
    <property type="entry name" value="YjgF-like"/>
    <property type="match status" value="1"/>
</dbReference>
<dbReference type="CDD" id="cd00448">
    <property type="entry name" value="YjgF_YER057c_UK114_family"/>
    <property type="match status" value="1"/>
</dbReference>
<accession>A0A1B6E9U5</accession>
<organism evidence="1">
    <name type="scientific">Clastoptera arizonana</name>
    <name type="common">Arizona spittle bug</name>
    <dbReference type="NCBI Taxonomy" id="38151"/>
    <lineage>
        <taxon>Eukaryota</taxon>
        <taxon>Metazoa</taxon>
        <taxon>Ecdysozoa</taxon>
        <taxon>Arthropoda</taxon>
        <taxon>Hexapoda</taxon>
        <taxon>Insecta</taxon>
        <taxon>Pterygota</taxon>
        <taxon>Neoptera</taxon>
        <taxon>Paraneoptera</taxon>
        <taxon>Hemiptera</taxon>
        <taxon>Auchenorrhyncha</taxon>
        <taxon>Cercopoidea</taxon>
        <taxon>Clastopteridae</taxon>
        <taxon>Clastoptera</taxon>
    </lineage>
</organism>
<evidence type="ECO:0000313" key="1">
    <source>
        <dbReference type="EMBL" id="JAS34709.1"/>
    </source>
</evidence>
<proteinExistence type="predicted"/>
<dbReference type="GO" id="GO:0005829">
    <property type="term" value="C:cytosol"/>
    <property type="evidence" value="ECO:0007669"/>
    <property type="project" value="TreeGrafter"/>
</dbReference>
<dbReference type="AlphaFoldDB" id="A0A1B6E9U5"/>
<dbReference type="GO" id="GO:0019239">
    <property type="term" value="F:deaminase activity"/>
    <property type="evidence" value="ECO:0007669"/>
    <property type="project" value="TreeGrafter"/>
</dbReference>
<dbReference type="Gene3D" id="3.30.1330.40">
    <property type="entry name" value="RutC-like"/>
    <property type="match status" value="1"/>
</dbReference>
<name>A0A1B6E9U5_9HEMI</name>